<feature type="transmembrane region" description="Helical" evidence="1">
    <location>
        <begin position="50"/>
        <end position="72"/>
    </location>
</feature>
<dbReference type="RefSeq" id="WP_138327060.1">
    <property type="nucleotide sequence ID" value="NZ_VCDI01000006.1"/>
</dbReference>
<feature type="transmembrane region" description="Helical" evidence="1">
    <location>
        <begin position="125"/>
        <end position="142"/>
    </location>
</feature>
<dbReference type="EMBL" id="VCDI01000006">
    <property type="protein sequence ID" value="TLU71422.1"/>
    <property type="molecule type" value="Genomic_DNA"/>
</dbReference>
<dbReference type="OrthoDB" id="2369748at2"/>
<dbReference type="InterPro" id="IPR046278">
    <property type="entry name" value="DUF6311"/>
</dbReference>
<evidence type="ECO:0000313" key="3">
    <source>
        <dbReference type="EMBL" id="TLU71422.1"/>
    </source>
</evidence>
<feature type="transmembrane region" description="Helical" evidence="1">
    <location>
        <begin position="172"/>
        <end position="190"/>
    </location>
</feature>
<feature type="transmembrane region" description="Helical" evidence="1">
    <location>
        <begin position="350"/>
        <end position="367"/>
    </location>
</feature>
<dbReference type="Proteomes" id="UP000305654">
    <property type="component" value="Unassembled WGS sequence"/>
</dbReference>
<feature type="domain" description="DUF6311" evidence="2">
    <location>
        <begin position="35"/>
        <end position="388"/>
    </location>
</feature>
<feature type="transmembrane region" description="Helical" evidence="1">
    <location>
        <begin position="277"/>
        <end position="294"/>
    </location>
</feature>
<keyword evidence="4" id="KW-1185">Reference proteome</keyword>
<feature type="transmembrane region" description="Helical" evidence="1">
    <location>
        <begin position="202"/>
        <end position="222"/>
    </location>
</feature>
<keyword evidence="1" id="KW-0812">Transmembrane</keyword>
<protein>
    <recommendedName>
        <fullName evidence="2">DUF6311 domain-containing protein</fullName>
    </recommendedName>
</protein>
<evidence type="ECO:0000313" key="4">
    <source>
        <dbReference type="Proteomes" id="UP000305654"/>
    </source>
</evidence>
<accession>A0A5R9J1K4</accession>
<feature type="transmembrane region" description="Helical" evidence="1">
    <location>
        <begin position="149"/>
        <end position="166"/>
    </location>
</feature>
<gene>
    <name evidence="3" type="ORF">FE263_16075</name>
</gene>
<organism evidence="3 4">
    <name type="scientific">Lichenicoccus roseus</name>
    <dbReference type="NCBI Taxonomy" id="2683649"/>
    <lineage>
        <taxon>Bacteria</taxon>
        <taxon>Pseudomonadati</taxon>
        <taxon>Pseudomonadota</taxon>
        <taxon>Alphaproteobacteria</taxon>
        <taxon>Acetobacterales</taxon>
        <taxon>Acetobacteraceae</taxon>
        <taxon>Lichenicoccus</taxon>
    </lineage>
</organism>
<sequence>MPPDPRAVLLDGGADAYSFVWFLEWWPWSIGHGLNPLVTHLIWFPKGYNLAWATPVPTAALLALPITCLLNAVASYNLLILLAPATAAWTAYLLAARITRDWAASVTAGILFGFSAYVAGQMHGHLNLALSFLIPLAVLVVLRRAGNELTAGGLIARLAVIATLQFGLSVEVFASGCVFASVALGLHILAAPRHSRRAAIRLAAEVALSVLIAGMLVSPYLIEMEAGRSSVPGFVNPPHTYSTDIANLVVPTANTWLSPGAARAIASRFPGNGSEQGGYLGLPLIVILVMYFLGRPPRPMTRVLLPLLLVVAIASLGPSLWVAGYETGTKLPWLPMTHLPLIRGALPSRFSLYVALAASLAAASWLATARTRSGRRQRLALGLVACVVILPASGSPAWQASPRLPFFSPANIRAALGRNPNLLILPYGDAGAGMLWQAQSGMAFTQSGGNLSFVPNDFQHQRILPTLYGAPPTEVFANDMTAFCVENRVTAVIAGPGTPASLATALDGLPWVKENSGGVRLYRVPKRPLRYVAFGADYWPGLDVWGVMGRRMTVVSHGGPGRLRLSAALRPRYSVSVTMSGDGAPRVLVVSGSIPLDIAIPADVPVTFAADKSFVPNTIWHNGDRRVVSLLATVSP</sequence>
<name>A0A5R9J1K4_9PROT</name>
<dbReference type="AlphaFoldDB" id="A0A5R9J1K4"/>
<feature type="transmembrane region" description="Helical" evidence="1">
    <location>
        <begin position="303"/>
        <end position="324"/>
    </location>
</feature>
<reference evidence="3 4" key="1">
    <citation type="submission" date="2019-05" db="EMBL/GenBank/DDBJ databases">
        <authorList>
            <person name="Pankratov T."/>
            <person name="Grouzdev D."/>
        </authorList>
    </citation>
    <scope>NUCLEOTIDE SEQUENCE [LARGE SCALE GENOMIC DNA]</scope>
    <source>
        <strain evidence="3 4">KEBCLARHB70R</strain>
    </source>
</reference>
<feature type="transmembrane region" description="Helical" evidence="1">
    <location>
        <begin position="379"/>
        <end position="398"/>
    </location>
</feature>
<keyword evidence="1" id="KW-1133">Transmembrane helix</keyword>
<dbReference type="Pfam" id="PF19830">
    <property type="entry name" value="DUF6311"/>
    <property type="match status" value="1"/>
</dbReference>
<comment type="caution">
    <text evidence="3">The sequence shown here is derived from an EMBL/GenBank/DDBJ whole genome shotgun (WGS) entry which is preliminary data.</text>
</comment>
<proteinExistence type="predicted"/>
<evidence type="ECO:0000259" key="2">
    <source>
        <dbReference type="Pfam" id="PF19830"/>
    </source>
</evidence>
<feature type="transmembrane region" description="Helical" evidence="1">
    <location>
        <begin position="78"/>
        <end position="95"/>
    </location>
</feature>
<keyword evidence="1" id="KW-0472">Membrane</keyword>
<evidence type="ECO:0000256" key="1">
    <source>
        <dbReference type="SAM" id="Phobius"/>
    </source>
</evidence>